<dbReference type="InterPro" id="IPR007737">
    <property type="entry name" value="Mga_HTH"/>
</dbReference>
<feature type="domain" description="Mga helix-turn-helix" evidence="1">
    <location>
        <begin position="76"/>
        <end position="160"/>
    </location>
</feature>
<organism evidence="2 3">
    <name type="scientific">Enterococcus ureasiticus</name>
    <dbReference type="NCBI Taxonomy" id="903984"/>
    <lineage>
        <taxon>Bacteria</taxon>
        <taxon>Bacillati</taxon>
        <taxon>Bacillota</taxon>
        <taxon>Bacilli</taxon>
        <taxon>Lactobacillales</taxon>
        <taxon>Enterococcaceae</taxon>
        <taxon>Enterococcus</taxon>
    </lineage>
</organism>
<evidence type="ECO:0000313" key="3">
    <source>
        <dbReference type="Proteomes" id="UP000094068"/>
    </source>
</evidence>
<accession>A0A1E5GAJ5</accession>
<keyword evidence="3" id="KW-1185">Reference proteome</keyword>
<dbReference type="RefSeq" id="WP_069647406.1">
    <property type="nucleotide sequence ID" value="NZ_MIJZ01000016.1"/>
</dbReference>
<dbReference type="STRING" id="903984.BCR21_15425"/>
<dbReference type="InterPro" id="IPR036388">
    <property type="entry name" value="WH-like_DNA-bd_sf"/>
</dbReference>
<evidence type="ECO:0000259" key="1">
    <source>
        <dbReference type="Pfam" id="PF05043"/>
    </source>
</evidence>
<evidence type="ECO:0000313" key="2">
    <source>
        <dbReference type="EMBL" id="OEG09728.1"/>
    </source>
</evidence>
<dbReference type="Proteomes" id="UP000094068">
    <property type="component" value="Unassembled WGS sequence"/>
</dbReference>
<dbReference type="OrthoDB" id="2192224at2"/>
<sequence length="508" mass="60999">MRVFLDETYDRKLKVLSYIDNKENVVSVKEISESIDLSEKTVLQIIRQFEQEFSFSSEQFQIFYANKTIKGIFAENLDLMTIASGYLKESILYKIIYNIFLYEKVDVKKFCEQEYMSPSTFSRYRQKLALLLKKFDLKLSRNNKIYGDELKIRNFFFLFFSQVSNEWVFKMEEYREIEAYIFKYVKKWSLLNEVKQRKICLLIFMSNIRSSRKHNCDTGVLMQLAKESDFEYKEVLLDYFRSRKNRSLDQVWQELSFIQFFMYKEDIVTEKIQYDQYLSYFNEDNFSFISASNILTGKVIDTFFPNAINDSSRLFLRVRQEIDKMHLVLSTCYINIDVFKYVYDSENFYYKDEAELKINEQIKTIIDELLLSTEYKLLWLEMKKNTNKTKFIEYIYLVVYMLLNEIQEYTYPSVKVMVQNSKIFEETIIINKISLMFSDQIKLVSDFRDKPDILLTDVPLPETTVDTKVVYVNSFSDFCDFKKAVNGVKKEVFKKYNKRTVVPKLIKI</sequence>
<dbReference type="AlphaFoldDB" id="A0A1E5GAJ5"/>
<name>A0A1E5GAJ5_9ENTE</name>
<dbReference type="Pfam" id="PF05043">
    <property type="entry name" value="Mga"/>
    <property type="match status" value="1"/>
</dbReference>
<protein>
    <recommendedName>
        <fullName evidence="1">Mga helix-turn-helix domain-containing protein</fullName>
    </recommendedName>
</protein>
<comment type="caution">
    <text evidence="2">The sequence shown here is derived from an EMBL/GenBank/DDBJ whole genome shotgun (WGS) entry which is preliminary data.</text>
</comment>
<gene>
    <name evidence="2" type="ORF">BCR21_15425</name>
</gene>
<proteinExistence type="predicted"/>
<dbReference type="EMBL" id="MIJZ01000016">
    <property type="protein sequence ID" value="OEG09728.1"/>
    <property type="molecule type" value="Genomic_DNA"/>
</dbReference>
<dbReference type="Gene3D" id="1.10.10.10">
    <property type="entry name" value="Winged helix-like DNA-binding domain superfamily/Winged helix DNA-binding domain"/>
    <property type="match status" value="1"/>
</dbReference>
<reference evidence="3" key="1">
    <citation type="submission" date="2016-09" db="EMBL/GenBank/DDBJ databases">
        <authorList>
            <person name="Gulvik C.A."/>
        </authorList>
    </citation>
    <scope>NUCLEOTIDE SEQUENCE [LARGE SCALE GENOMIC DNA]</scope>
    <source>
        <strain evidence="3">DSM 23328</strain>
    </source>
</reference>